<evidence type="ECO:0000256" key="2">
    <source>
        <dbReference type="ARBA" id="ARBA00023002"/>
    </source>
</evidence>
<dbReference type="STRING" id="1079859.SAMN04515674_101384"/>
<dbReference type="PANTHER" id="PTHR43762">
    <property type="entry name" value="L-GULONOLACTONE OXIDASE"/>
    <property type="match status" value="1"/>
</dbReference>
<dbReference type="PANTHER" id="PTHR43762:SF1">
    <property type="entry name" value="D-ARABINONO-1,4-LACTONE OXIDASE"/>
    <property type="match status" value="1"/>
</dbReference>
<dbReference type="GO" id="GO:0080049">
    <property type="term" value="F:L-gulono-1,4-lactone dehydrogenase activity"/>
    <property type="evidence" value="ECO:0007669"/>
    <property type="project" value="TreeGrafter"/>
</dbReference>
<feature type="domain" description="FAD-binding PCMH-type" evidence="3">
    <location>
        <begin position="40"/>
        <end position="206"/>
    </location>
</feature>
<sequence>MKKRTFLKLSTVFATGAMFSPLSGCVMKEKERLKNWAGNLTYSTANVDYPTSVEEVQALVKKYNKLKVLGTRHCFNTIADSEDNLVSLKELNKVVSLNAEARTVTVEGGIRYGDLAEFLEAKGFALHNLASLPHISVAGACATATHGSGVNNGNLAAAVSGFELVTAAGEIKTLSRDKDGEEFLAGVVGLGALGVVTKVTLDIQPTFQVRQDVYENLPFSALKDHFDEIMSGGYSVSLFTDWQKDNVSEVWVKSRIEQGVKIDIKPELYGAKLATKNLHPIADLASENCTEQMGKPGPWHERLPHFRMNFTPSSGKELQSEYFVPREHAYKALEAINRLGNKWKEDLMISEVRTIAADNLWLSTAYQRPSVAIHFTWKQTDNVIKLLPLIEAELVPFGVRPHWGKLYTITTEQLKAVYPKFNDFVALAKKYDPSGKFHNKFLDTLLG</sequence>
<proteinExistence type="predicted"/>
<dbReference type="SUPFAM" id="SSF56176">
    <property type="entry name" value="FAD-binding/transporter-associated domain-like"/>
    <property type="match status" value="1"/>
</dbReference>
<dbReference type="Gene3D" id="1.10.45.10">
    <property type="entry name" value="Vanillyl-alcohol Oxidase, Chain A, domain 4"/>
    <property type="match status" value="1"/>
</dbReference>
<evidence type="ECO:0000313" key="4">
    <source>
        <dbReference type="EMBL" id="SFP11187.1"/>
    </source>
</evidence>
<dbReference type="OrthoDB" id="9800184at2"/>
<dbReference type="InterPro" id="IPR016171">
    <property type="entry name" value="Vanillyl_alc_oxidase_C-sub2"/>
</dbReference>
<evidence type="ECO:0000313" key="5">
    <source>
        <dbReference type="Proteomes" id="UP000199306"/>
    </source>
</evidence>
<keyword evidence="2" id="KW-0560">Oxidoreductase</keyword>
<dbReference type="InterPro" id="IPR016167">
    <property type="entry name" value="FAD-bd_PCMH_sub1"/>
</dbReference>
<dbReference type="GO" id="GO:0003885">
    <property type="term" value="F:D-arabinono-1,4-lactone oxidase activity"/>
    <property type="evidence" value="ECO:0007669"/>
    <property type="project" value="InterPro"/>
</dbReference>
<dbReference type="Pfam" id="PF04030">
    <property type="entry name" value="ALO"/>
    <property type="match status" value="1"/>
</dbReference>
<keyword evidence="1" id="KW-0285">Flavoprotein</keyword>
<dbReference type="GO" id="GO:0071949">
    <property type="term" value="F:FAD binding"/>
    <property type="evidence" value="ECO:0007669"/>
    <property type="project" value="InterPro"/>
</dbReference>
<dbReference type="InterPro" id="IPR016169">
    <property type="entry name" value="FAD-bd_PCMH_sub2"/>
</dbReference>
<dbReference type="PROSITE" id="PS51387">
    <property type="entry name" value="FAD_PCMH"/>
    <property type="match status" value="1"/>
</dbReference>
<keyword evidence="5" id="KW-1185">Reference proteome</keyword>
<dbReference type="InterPro" id="IPR010031">
    <property type="entry name" value="FAD_lactone_oxidase-like"/>
</dbReference>
<dbReference type="PIRSF" id="PIRSF000136">
    <property type="entry name" value="LGO_GLO"/>
    <property type="match status" value="1"/>
</dbReference>
<dbReference type="RefSeq" id="WP_092011224.1">
    <property type="nucleotide sequence ID" value="NZ_FOXH01000001.1"/>
</dbReference>
<dbReference type="AlphaFoldDB" id="A0A1I5MPG5"/>
<dbReference type="Gene3D" id="3.30.70.2520">
    <property type="match status" value="1"/>
</dbReference>
<evidence type="ECO:0000259" key="3">
    <source>
        <dbReference type="PROSITE" id="PS51387"/>
    </source>
</evidence>
<dbReference type="InterPro" id="IPR036318">
    <property type="entry name" value="FAD-bd_PCMH-like_sf"/>
</dbReference>
<dbReference type="EMBL" id="FOXH01000001">
    <property type="protein sequence ID" value="SFP11187.1"/>
    <property type="molecule type" value="Genomic_DNA"/>
</dbReference>
<keyword evidence="1" id="KW-0274">FAD</keyword>
<dbReference type="GO" id="GO:0016020">
    <property type="term" value="C:membrane"/>
    <property type="evidence" value="ECO:0007669"/>
    <property type="project" value="InterPro"/>
</dbReference>
<dbReference type="InterPro" id="IPR007173">
    <property type="entry name" value="ALO_C"/>
</dbReference>
<dbReference type="InterPro" id="IPR006094">
    <property type="entry name" value="Oxid_FAD_bind_N"/>
</dbReference>
<name>A0A1I5MPG5_9BACT</name>
<dbReference type="InterPro" id="IPR016166">
    <property type="entry name" value="FAD-bd_PCMH"/>
</dbReference>
<protein>
    <submittedName>
        <fullName evidence="4">Xylitol oxidase</fullName>
    </submittedName>
</protein>
<dbReference type="Pfam" id="PF01565">
    <property type="entry name" value="FAD_binding_4"/>
    <property type="match status" value="1"/>
</dbReference>
<dbReference type="Proteomes" id="UP000199306">
    <property type="component" value="Unassembled WGS sequence"/>
</dbReference>
<dbReference type="Gene3D" id="3.30.465.10">
    <property type="match status" value="1"/>
</dbReference>
<dbReference type="Gene3D" id="3.30.70.2530">
    <property type="match status" value="1"/>
</dbReference>
<reference evidence="4 5" key="1">
    <citation type="submission" date="2016-10" db="EMBL/GenBank/DDBJ databases">
        <authorList>
            <person name="de Groot N.N."/>
        </authorList>
    </citation>
    <scope>NUCLEOTIDE SEQUENCE [LARGE SCALE GENOMIC DNA]</scope>
    <source>
        <strain evidence="5">E92,LMG 26720,CCM 7988</strain>
    </source>
</reference>
<evidence type="ECO:0000256" key="1">
    <source>
        <dbReference type="ARBA" id="ARBA00022827"/>
    </source>
</evidence>
<accession>A0A1I5MPG5</accession>
<organism evidence="4 5">
    <name type="scientific">Pseudarcicella hirudinis</name>
    <dbReference type="NCBI Taxonomy" id="1079859"/>
    <lineage>
        <taxon>Bacteria</taxon>
        <taxon>Pseudomonadati</taxon>
        <taxon>Bacteroidota</taxon>
        <taxon>Cytophagia</taxon>
        <taxon>Cytophagales</taxon>
        <taxon>Flectobacillaceae</taxon>
        <taxon>Pseudarcicella</taxon>
    </lineage>
</organism>
<dbReference type="Gene3D" id="3.30.43.10">
    <property type="entry name" value="Uridine Diphospho-n-acetylenolpyruvylglucosamine Reductase, domain 2"/>
    <property type="match status" value="1"/>
</dbReference>
<gene>
    <name evidence="4" type="ORF">SAMN04515674_101384</name>
</gene>